<comment type="similarity">
    <text evidence="2 10">Belongs to the peptidase S8 family.</text>
</comment>
<feature type="domain" description="Subtilisin-like protease fibronectin type-III" evidence="14">
    <location>
        <begin position="648"/>
        <end position="749"/>
    </location>
</feature>
<evidence type="ECO:0000256" key="9">
    <source>
        <dbReference type="PIRSR" id="PIRSR615500-1"/>
    </source>
</evidence>
<dbReference type="PRINTS" id="PR00723">
    <property type="entry name" value="SUBTILISIN"/>
</dbReference>
<protein>
    <recommendedName>
        <fullName evidence="17">Subtilisin-like protease</fullName>
    </recommendedName>
</protein>
<feature type="domain" description="Peptidase S8/S53" evidence="12">
    <location>
        <begin position="137"/>
        <end position="573"/>
    </location>
</feature>
<dbReference type="InterPro" id="IPR015500">
    <property type="entry name" value="Peptidase_S8_subtilisin-rel"/>
</dbReference>
<dbReference type="PROSITE" id="PS51892">
    <property type="entry name" value="SUBTILASE"/>
    <property type="match status" value="1"/>
</dbReference>
<dbReference type="Pfam" id="PF00082">
    <property type="entry name" value="Peptidase_S8"/>
    <property type="match status" value="1"/>
</dbReference>
<evidence type="ECO:0000256" key="3">
    <source>
        <dbReference type="ARBA" id="ARBA00022525"/>
    </source>
</evidence>
<sequence>MELPLHMGSICTILLALTCLTQMSFCTSEDLTTYIIYTEKSLMPKAFSSHHHWYSSMLATAAARSSSVRVPNLVYVYDNAAHGFSARLSQSQLSELTNQPGVLSFHPDTLVKRDTTYTPKFLGLQPDAGIWAASGEGKDVIIGVVDTGVWPESASFNDEGFPPPPKRWHGACETGPGFGPSSCNNKLIGARGFNKGLYANIPNLILSNPTPRDTDGHGTHTSSTAGGSPVQGASYFGYAKGIASGIAPRARVAMYKALWDEGDYTSDILAAIEQAIVDGVDVISLSLGLDGRPLYSDPIAVGSFAAMEKGVIVVASAGNEGPFLGYLHNGTPWLTTVAASTVDRVFAGEIRLGDGTYIVGKTLYPGSPVVLKDTPLVFMGTCTNETALKAVQNKIVVCDARHIYLGYPIQTVGAAQVAASIFITNKQFKDFTYNFYFPGVLVTPQDGPTLLGYFNKSSYPTATLRFQETILGIGAAPKVTDYSSRGPSFSCPSVLKPDIAAPGDLILASWSQNSSVAFLGNQTLFAPFNIISGTSMACPHVSGISALLRAARPEWTPAMVRSAIMTTASFLDNKMQPIKDLGFNSHRANPLAMGSGHVNPNKALDPGLVYDAGPKDYIKLLCALNFTNNQIKVFTHSSSTDCSDASGDLNYPSFITFFNGSSTTNNVAVFKRIVTYVGDGEAAFHAKTNGVKGLLITVTPDKLVFRERYEKQSFELKIEGQIRNNTEVAYGSLTWVDDKGKYEVRSPIVATTFSSFPF</sequence>
<dbReference type="Gene3D" id="3.30.70.80">
    <property type="entry name" value="Peptidase S8 propeptide/proteinase inhibitor I9"/>
    <property type="match status" value="1"/>
</dbReference>
<dbReference type="Proteomes" id="UP001210211">
    <property type="component" value="Unassembled WGS sequence"/>
</dbReference>
<evidence type="ECO:0000313" key="15">
    <source>
        <dbReference type="EMBL" id="KAJ3707673.1"/>
    </source>
</evidence>
<evidence type="ECO:0000313" key="16">
    <source>
        <dbReference type="Proteomes" id="UP001210211"/>
    </source>
</evidence>
<dbReference type="AlphaFoldDB" id="A0AAD6A132"/>
<keyword evidence="16" id="KW-1185">Reference proteome</keyword>
<evidence type="ECO:0000256" key="5">
    <source>
        <dbReference type="ARBA" id="ARBA00022729"/>
    </source>
</evidence>
<feature type="chain" id="PRO_5041978355" description="Subtilisin-like protease" evidence="11">
    <location>
        <begin position="27"/>
        <end position="758"/>
    </location>
</feature>
<proteinExistence type="inferred from homology"/>
<accession>A0AAD6A132</accession>
<comment type="caution">
    <text evidence="15">The sequence shown here is derived from an EMBL/GenBank/DDBJ whole genome shotgun (WGS) entry which is preliminary data.</text>
</comment>
<dbReference type="InterPro" id="IPR010259">
    <property type="entry name" value="S8pro/Inhibitor_I9"/>
</dbReference>
<evidence type="ECO:0000256" key="1">
    <source>
        <dbReference type="ARBA" id="ARBA00004613"/>
    </source>
</evidence>
<evidence type="ECO:0000259" key="14">
    <source>
        <dbReference type="Pfam" id="PF17766"/>
    </source>
</evidence>
<keyword evidence="6 10" id="KW-0378">Hydrolase</keyword>
<dbReference type="InterPro" id="IPR037045">
    <property type="entry name" value="S8pro/Inhibitor_I9_sf"/>
</dbReference>
<evidence type="ECO:0000259" key="12">
    <source>
        <dbReference type="Pfam" id="PF00082"/>
    </source>
</evidence>
<evidence type="ECO:0000256" key="10">
    <source>
        <dbReference type="PROSITE-ProRule" id="PRU01240"/>
    </source>
</evidence>
<evidence type="ECO:0008006" key="17">
    <source>
        <dbReference type="Google" id="ProtNLM"/>
    </source>
</evidence>
<feature type="active site" description="Charge relay system" evidence="9 10">
    <location>
        <position position="146"/>
    </location>
</feature>
<dbReference type="InterPro" id="IPR036852">
    <property type="entry name" value="Peptidase_S8/S53_dom_sf"/>
</dbReference>
<name>A0AAD6A132_9POAL</name>
<organism evidence="15 16">
    <name type="scientific">Rhynchospora tenuis</name>
    <dbReference type="NCBI Taxonomy" id="198213"/>
    <lineage>
        <taxon>Eukaryota</taxon>
        <taxon>Viridiplantae</taxon>
        <taxon>Streptophyta</taxon>
        <taxon>Embryophyta</taxon>
        <taxon>Tracheophyta</taxon>
        <taxon>Spermatophyta</taxon>
        <taxon>Magnoliopsida</taxon>
        <taxon>Liliopsida</taxon>
        <taxon>Poales</taxon>
        <taxon>Cyperaceae</taxon>
        <taxon>Cyperoideae</taxon>
        <taxon>Rhynchosporeae</taxon>
        <taxon>Rhynchospora</taxon>
    </lineage>
</organism>
<dbReference type="Pfam" id="PF05922">
    <property type="entry name" value="Inhibitor_I9"/>
    <property type="match status" value="1"/>
</dbReference>
<dbReference type="InterPro" id="IPR023828">
    <property type="entry name" value="Peptidase_S8_Ser-AS"/>
</dbReference>
<dbReference type="GO" id="GO:0006508">
    <property type="term" value="P:proteolysis"/>
    <property type="evidence" value="ECO:0007669"/>
    <property type="project" value="UniProtKB-KW"/>
</dbReference>
<evidence type="ECO:0000256" key="7">
    <source>
        <dbReference type="ARBA" id="ARBA00022825"/>
    </source>
</evidence>
<feature type="active site" description="Charge relay system" evidence="9 10">
    <location>
        <position position="535"/>
    </location>
</feature>
<feature type="signal peptide" evidence="11">
    <location>
        <begin position="1"/>
        <end position="26"/>
    </location>
</feature>
<evidence type="ECO:0000256" key="4">
    <source>
        <dbReference type="ARBA" id="ARBA00022670"/>
    </source>
</evidence>
<keyword evidence="3" id="KW-0964">Secreted</keyword>
<dbReference type="Gene3D" id="3.40.50.200">
    <property type="entry name" value="Peptidase S8/S53 domain"/>
    <property type="match status" value="1"/>
</dbReference>
<keyword evidence="5 11" id="KW-0732">Signal</keyword>
<keyword evidence="4 10" id="KW-0645">Protease</keyword>
<dbReference type="InterPro" id="IPR034197">
    <property type="entry name" value="Peptidases_S8_3"/>
</dbReference>
<keyword evidence="8" id="KW-0325">Glycoprotein</keyword>
<dbReference type="GO" id="GO:0005576">
    <property type="term" value="C:extracellular region"/>
    <property type="evidence" value="ECO:0007669"/>
    <property type="project" value="UniProtKB-SubCell"/>
</dbReference>
<evidence type="ECO:0000256" key="2">
    <source>
        <dbReference type="ARBA" id="ARBA00011073"/>
    </source>
</evidence>
<dbReference type="FunFam" id="3.30.70.80:FF:000003">
    <property type="entry name" value="Subtilisin-like protease SBT1.9"/>
    <property type="match status" value="1"/>
</dbReference>
<dbReference type="PANTHER" id="PTHR10795">
    <property type="entry name" value="PROPROTEIN CONVERTASE SUBTILISIN/KEXIN"/>
    <property type="match status" value="1"/>
</dbReference>
<dbReference type="InterPro" id="IPR045051">
    <property type="entry name" value="SBT"/>
</dbReference>
<feature type="domain" description="Inhibitor I9" evidence="13">
    <location>
        <begin position="33"/>
        <end position="112"/>
    </location>
</feature>
<keyword evidence="7 10" id="KW-0720">Serine protease</keyword>
<dbReference type="FunFam" id="3.40.50.200:FF:000006">
    <property type="entry name" value="Subtilisin-like protease SBT1.5"/>
    <property type="match status" value="1"/>
</dbReference>
<dbReference type="InterPro" id="IPR000209">
    <property type="entry name" value="Peptidase_S8/S53_dom"/>
</dbReference>
<dbReference type="InterPro" id="IPR041469">
    <property type="entry name" value="Subtilisin-like_FN3"/>
</dbReference>
<dbReference type="SUPFAM" id="SSF52743">
    <property type="entry name" value="Subtilisin-like"/>
    <property type="match status" value="1"/>
</dbReference>
<dbReference type="PROSITE" id="PS00138">
    <property type="entry name" value="SUBTILASE_SER"/>
    <property type="match status" value="1"/>
</dbReference>
<dbReference type="CDD" id="cd04852">
    <property type="entry name" value="Peptidases_S8_3"/>
    <property type="match status" value="1"/>
</dbReference>
<dbReference type="EMBL" id="JAMRDG010000001">
    <property type="protein sequence ID" value="KAJ3707673.1"/>
    <property type="molecule type" value="Genomic_DNA"/>
</dbReference>
<dbReference type="GO" id="GO:0004252">
    <property type="term" value="F:serine-type endopeptidase activity"/>
    <property type="evidence" value="ECO:0007669"/>
    <property type="project" value="UniProtKB-UniRule"/>
</dbReference>
<dbReference type="Pfam" id="PF17766">
    <property type="entry name" value="fn3_6"/>
    <property type="match status" value="1"/>
</dbReference>
<dbReference type="Gene3D" id="3.50.30.30">
    <property type="match status" value="1"/>
</dbReference>
<dbReference type="Gene3D" id="2.60.40.2310">
    <property type="match status" value="1"/>
</dbReference>
<dbReference type="CDD" id="cd02120">
    <property type="entry name" value="PA_subtilisin_like"/>
    <property type="match status" value="1"/>
</dbReference>
<reference evidence="15 16" key="1">
    <citation type="journal article" date="2022" name="Cell">
        <title>Repeat-based holocentromeres influence genome architecture and karyotype evolution.</title>
        <authorList>
            <person name="Hofstatter P.G."/>
            <person name="Thangavel G."/>
            <person name="Lux T."/>
            <person name="Neumann P."/>
            <person name="Vondrak T."/>
            <person name="Novak P."/>
            <person name="Zhang M."/>
            <person name="Costa L."/>
            <person name="Castellani M."/>
            <person name="Scott A."/>
            <person name="Toegelov H."/>
            <person name="Fuchs J."/>
            <person name="Mata-Sucre Y."/>
            <person name="Dias Y."/>
            <person name="Vanzela A.L.L."/>
            <person name="Huettel B."/>
            <person name="Almeida C.C.S."/>
            <person name="Simkova H."/>
            <person name="Souza G."/>
            <person name="Pedrosa-Harand A."/>
            <person name="Macas J."/>
            <person name="Mayer K.F.X."/>
            <person name="Houben A."/>
            <person name="Marques A."/>
        </authorList>
    </citation>
    <scope>NUCLEOTIDE SEQUENCE [LARGE SCALE GENOMIC DNA]</scope>
    <source>
        <strain evidence="15">RhyTen1mFocal</strain>
    </source>
</reference>
<evidence type="ECO:0000259" key="13">
    <source>
        <dbReference type="Pfam" id="PF05922"/>
    </source>
</evidence>
<evidence type="ECO:0000256" key="11">
    <source>
        <dbReference type="SAM" id="SignalP"/>
    </source>
</evidence>
<evidence type="ECO:0000256" key="8">
    <source>
        <dbReference type="ARBA" id="ARBA00023180"/>
    </source>
</evidence>
<gene>
    <name evidence="15" type="ORF">LUZ61_011378</name>
</gene>
<evidence type="ECO:0000256" key="6">
    <source>
        <dbReference type="ARBA" id="ARBA00022801"/>
    </source>
</evidence>
<feature type="active site" description="Charge relay system" evidence="9 10">
    <location>
        <position position="217"/>
    </location>
</feature>
<comment type="subcellular location">
    <subcellularLocation>
        <location evidence="1">Secreted</location>
    </subcellularLocation>
</comment>